<reference evidence="2" key="1">
    <citation type="journal article" date="2019" name="PLoS Negl. Trop. Dis.">
        <title>Revisiting the worldwide diversity of Leptospira species in the environment.</title>
        <authorList>
            <person name="Vincent A.T."/>
            <person name="Schiettekatte O."/>
            <person name="Bourhy P."/>
            <person name="Veyrier F.J."/>
            <person name="Picardeau M."/>
        </authorList>
    </citation>
    <scope>NUCLEOTIDE SEQUENCE [LARGE SCALE GENOMIC DNA]</scope>
    <source>
        <strain evidence="2">201800287</strain>
    </source>
</reference>
<dbReference type="AlphaFoldDB" id="A0A4R9I0U2"/>
<dbReference type="InterPro" id="IPR011043">
    <property type="entry name" value="Gal_Oxase/kelch_b-propeller"/>
</dbReference>
<keyword evidence="1" id="KW-0732">Signal</keyword>
<dbReference type="RefSeq" id="WP_135603029.1">
    <property type="nucleotide sequence ID" value="NZ_RQFK01000033.1"/>
</dbReference>
<evidence type="ECO:0008006" key="4">
    <source>
        <dbReference type="Google" id="ProtNLM"/>
    </source>
</evidence>
<feature type="signal peptide" evidence="1">
    <location>
        <begin position="1"/>
        <end position="25"/>
    </location>
</feature>
<accession>A0A4R9I0U2</accession>
<name>A0A4R9I0U2_9LEPT</name>
<feature type="chain" id="PRO_5020421896" description="Lipoprotein" evidence="1">
    <location>
        <begin position="26"/>
        <end position="423"/>
    </location>
</feature>
<proteinExistence type="predicted"/>
<sequence length="423" mass="45874">MNRLLIFWFVFLFILSCAKPNTGNACDFEDSIFLPNLFYRLISKDKSNQCGYNLSEKVPACNLSYEETHLAENWPQVKTEVESQFALGSEGSESLSQYRPETVLTVIGGNETTAFQGALNAPNGEIYFLPYDSTMFLSVNPITKTFVNAGTAPGGVASIGGALGPAGKIYFSPHLSSDFLTIDTTNVNQQKVVATQTMGSAAYNGAIYAPNGKIYFVPSSQTIIRYYDTINETVGTVATPTSGGFSNGVITPDGKIYFIPFTSTTMYILDTNNDSVTSHPYVFSGSNKYISGILTPNGRIYMIPFENIPVIYLELATQNIVPVGNIPSAGSAMFNGAVLAPNGKIYPVPFAYNNFISIDTKDNTIATLFPNPSGTSAYRGGALSADGDIYLAPHGANRFDLIRTNSKGKFCDSLRLSPYWNKL</sequence>
<dbReference type="PROSITE" id="PS51257">
    <property type="entry name" value="PROKAR_LIPOPROTEIN"/>
    <property type="match status" value="1"/>
</dbReference>
<dbReference type="Gene3D" id="2.130.10.10">
    <property type="entry name" value="YVTN repeat-like/Quinoprotein amine dehydrogenase"/>
    <property type="match status" value="1"/>
</dbReference>
<evidence type="ECO:0000256" key="1">
    <source>
        <dbReference type="SAM" id="SignalP"/>
    </source>
</evidence>
<dbReference type="PANTHER" id="PTHR40274:SF3">
    <property type="entry name" value="VIRGINIAMYCIN B LYASE"/>
    <property type="match status" value="1"/>
</dbReference>
<protein>
    <recommendedName>
        <fullName evidence="4">Lipoprotein</fullName>
    </recommendedName>
</protein>
<organism evidence="2 3">
    <name type="scientific">Leptospira noumeaensis</name>
    <dbReference type="NCBI Taxonomy" id="2484964"/>
    <lineage>
        <taxon>Bacteria</taxon>
        <taxon>Pseudomonadati</taxon>
        <taxon>Spirochaetota</taxon>
        <taxon>Spirochaetia</taxon>
        <taxon>Leptospirales</taxon>
        <taxon>Leptospiraceae</taxon>
        <taxon>Leptospira</taxon>
    </lineage>
</organism>
<evidence type="ECO:0000313" key="2">
    <source>
        <dbReference type="EMBL" id="TGK78498.1"/>
    </source>
</evidence>
<dbReference type="SUPFAM" id="SSF50965">
    <property type="entry name" value="Galactose oxidase, central domain"/>
    <property type="match status" value="1"/>
</dbReference>
<dbReference type="PANTHER" id="PTHR40274">
    <property type="entry name" value="VIRGINIAMYCIN B LYASE"/>
    <property type="match status" value="1"/>
</dbReference>
<dbReference type="EMBL" id="RQFK01000033">
    <property type="protein sequence ID" value="TGK78498.1"/>
    <property type="molecule type" value="Genomic_DNA"/>
</dbReference>
<dbReference type="OrthoDB" id="345339at2"/>
<gene>
    <name evidence="2" type="ORF">EHQ24_18295</name>
</gene>
<keyword evidence="3" id="KW-1185">Reference proteome</keyword>
<dbReference type="InterPro" id="IPR051344">
    <property type="entry name" value="Vgb"/>
</dbReference>
<dbReference type="Proteomes" id="UP000298009">
    <property type="component" value="Unassembled WGS sequence"/>
</dbReference>
<dbReference type="InterPro" id="IPR015943">
    <property type="entry name" value="WD40/YVTN_repeat-like_dom_sf"/>
</dbReference>
<comment type="caution">
    <text evidence="2">The sequence shown here is derived from an EMBL/GenBank/DDBJ whole genome shotgun (WGS) entry which is preliminary data.</text>
</comment>
<evidence type="ECO:0000313" key="3">
    <source>
        <dbReference type="Proteomes" id="UP000298009"/>
    </source>
</evidence>